<feature type="binding site" evidence="9">
    <location>
        <position position="61"/>
    </location>
    <ligand>
        <name>substrate</name>
    </ligand>
</feature>
<feature type="binding site" evidence="9">
    <location>
        <begin position="39"/>
        <end position="40"/>
    </location>
    <ligand>
        <name>substrate</name>
    </ligand>
</feature>
<gene>
    <name evidence="9 11" type="primary">argB</name>
    <name evidence="11" type="ORF">HLUCCX10_16120</name>
</gene>
<dbReference type="InterPro" id="IPR036393">
    <property type="entry name" value="AceGlu_kinase-like_sf"/>
</dbReference>
<feature type="domain" description="Aspartate/glutamate/uridylate kinase" evidence="10">
    <location>
        <begin position="3"/>
        <end position="240"/>
    </location>
</feature>
<keyword evidence="4 9" id="KW-0808">Transferase</keyword>
<dbReference type="PANTHER" id="PTHR23342">
    <property type="entry name" value="N-ACETYLGLUTAMATE SYNTHASE"/>
    <property type="match status" value="1"/>
</dbReference>
<dbReference type="AlphaFoldDB" id="A0A0P8A3B6"/>
<evidence type="ECO:0000256" key="2">
    <source>
        <dbReference type="ARBA" id="ARBA00022571"/>
    </source>
</evidence>
<keyword evidence="3 9" id="KW-0028">Amino-acid biosynthesis</keyword>
<evidence type="ECO:0000259" key="10">
    <source>
        <dbReference type="Pfam" id="PF00696"/>
    </source>
</evidence>
<dbReference type="PATRIC" id="fig|1305737.6.peg.219"/>
<evidence type="ECO:0000256" key="7">
    <source>
        <dbReference type="ARBA" id="ARBA00022840"/>
    </source>
</evidence>
<dbReference type="InterPro" id="IPR001048">
    <property type="entry name" value="Asp/Glu/Uridylate_kinase"/>
</dbReference>
<dbReference type="PIRSF" id="PIRSF000728">
    <property type="entry name" value="NAGK"/>
    <property type="match status" value="1"/>
</dbReference>
<dbReference type="HAMAP" id="MF_00082">
    <property type="entry name" value="ArgB"/>
    <property type="match status" value="1"/>
</dbReference>
<dbReference type="PANTHER" id="PTHR23342:SF0">
    <property type="entry name" value="N-ACETYLGLUTAMATE SYNTHASE, MITOCHONDRIAL"/>
    <property type="match status" value="1"/>
</dbReference>
<dbReference type="eggNOG" id="COG0548">
    <property type="taxonomic scope" value="Bacteria"/>
</dbReference>
<evidence type="ECO:0000256" key="9">
    <source>
        <dbReference type="HAMAP-Rule" id="MF_00082"/>
    </source>
</evidence>
<evidence type="ECO:0000256" key="1">
    <source>
        <dbReference type="ARBA" id="ARBA00004828"/>
    </source>
</evidence>
<comment type="pathway">
    <text evidence="1 9">Amino-acid biosynthesis; L-arginine biosynthesis; N(2)-acetyl-L-ornithine from L-glutamate: step 2/4.</text>
</comment>
<dbReference type="GO" id="GO:0003991">
    <property type="term" value="F:acetylglutamate kinase activity"/>
    <property type="evidence" value="ECO:0007669"/>
    <property type="project" value="UniProtKB-UniRule"/>
</dbReference>
<dbReference type="Proteomes" id="UP000050421">
    <property type="component" value="Unassembled WGS sequence"/>
</dbReference>
<sequence>MKISVIKIGGNVIDHPENLEEFLDQFAKFTGKKILVHGGGVMASKFGESLGVMPEMVDGRRITDQDTLDIVTMVYAGLINKNIVAKLQARGVNSMGMTGADGNAIQSEKRPAKEIDYGFVGDIKEVNSHLLSYLLQEDIVPVFCAITHDKTGQLLNTNADSIASAIATNLAKKHQVNLYYCFNKSGVLVDERNENSIIPLINEDIYAELRKENVIHSGMIPKLDNAFEALQKGVHHVWIGKAENLILSTKGKLSGTIIEKHRYDLY</sequence>
<keyword evidence="9" id="KW-0963">Cytoplasm</keyword>
<evidence type="ECO:0000256" key="6">
    <source>
        <dbReference type="ARBA" id="ARBA00022777"/>
    </source>
</evidence>
<dbReference type="EMBL" id="LJXT01000138">
    <property type="protein sequence ID" value="KPQ09728.1"/>
    <property type="molecule type" value="Genomic_DNA"/>
</dbReference>
<dbReference type="Gene3D" id="3.40.1160.10">
    <property type="entry name" value="Acetylglutamate kinase-like"/>
    <property type="match status" value="1"/>
</dbReference>
<dbReference type="InterPro" id="IPR037528">
    <property type="entry name" value="ArgB"/>
</dbReference>
<evidence type="ECO:0000256" key="4">
    <source>
        <dbReference type="ARBA" id="ARBA00022679"/>
    </source>
</evidence>
<evidence type="ECO:0000313" key="12">
    <source>
        <dbReference type="Proteomes" id="UP000050421"/>
    </source>
</evidence>
<dbReference type="STRING" id="1305737.GCA_000526355_01032"/>
<evidence type="ECO:0000256" key="3">
    <source>
        <dbReference type="ARBA" id="ARBA00022605"/>
    </source>
</evidence>
<dbReference type="GO" id="GO:0042450">
    <property type="term" value="P:L-arginine biosynthetic process via ornithine"/>
    <property type="evidence" value="ECO:0007669"/>
    <property type="project" value="UniProtKB-UniRule"/>
</dbReference>
<evidence type="ECO:0000313" key="11">
    <source>
        <dbReference type="EMBL" id="KPQ09728.1"/>
    </source>
</evidence>
<feature type="binding site" evidence="9">
    <location>
        <position position="156"/>
    </location>
    <ligand>
        <name>substrate</name>
    </ligand>
</feature>
<comment type="similarity">
    <text evidence="9">Belongs to the acetylglutamate kinase family. ArgB subfamily.</text>
</comment>
<comment type="caution">
    <text evidence="11">The sequence shown here is derived from an EMBL/GenBank/DDBJ whole genome shotgun (WGS) entry which is preliminary data.</text>
</comment>
<feature type="site" description="Transition state stabilizer" evidence="9">
    <location>
        <position position="7"/>
    </location>
</feature>
<accession>A0A0P8A3B6</accession>
<dbReference type="CDD" id="cd04238">
    <property type="entry name" value="AAK_NAGK-like"/>
    <property type="match status" value="1"/>
</dbReference>
<dbReference type="Pfam" id="PF00696">
    <property type="entry name" value="AA_kinase"/>
    <property type="match status" value="1"/>
</dbReference>
<dbReference type="NCBIfam" id="TIGR00761">
    <property type="entry name" value="argB"/>
    <property type="match status" value="1"/>
</dbReference>
<protein>
    <recommendedName>
        <fullName evidence="9">Acetylglutamate kinase</fullName>
        <ecNumber evidence="9">2.7.2.8</ecNumber>
    </recommendedName>
    <alternativeName>
        <fullName evidence="9">N-acetyl-L-glutamate 5-phosphotransferase</fullName>
    </alternativeName>
    <alternativeName>
        <fullName evidence="9">NAG kinase</fullName>
        <shortName evidence="9">NAGK</shortName>
    </alternativeName>
</protein>
<keyword evidence="2 9" id="KW-0055">Arginine biosynthesis</keyword>
<comment type="function">
    <text evidence="9">Catalyzes the ATP-dependent phosphorylation of N-acetyl-L-glutamate.</text>
</comment>
<proteinExistence type="inferred from homology"/>
<dbReference type="UniPathway" id="UPA00068">
    <property type="reaction ID" value="UER00107"/>
</dbReference>
<dbReference type="SUPFAM" id="SSF53633">
    <property type="entry name" value="Carbamate kinase-like"/>
    <property type="match status" value="1"/>
</dbReference>
<evidence type="ECO:0000256" key="8">
    <source>
        <dbReference type="ARBA" id="ARBA00048141"/>
    </source>
</evidence>
<evidence type="ECO:0000256" key="5">
    <source>
        <dbReference type="ARBA" id="ARBA00022741"/>
    </source>
</evidence>
<keyword evidence="6 9" id="KW-0418">Kinase</keyword>
<feature type="site" description="Transition state stabilizer" evidence="9">
    <location>
        <position position="222"/>
    </location>
</feature>
<dbReference type="OrthoDB" id="9803155at2"/>
<comment type="catalytic activity">
    <reaction evidence="8 9">
        <text>N-acetyl-L-glutamate + ATP = N-acetyl-L-glutamyl 5-phosphate + ADP</text>
        <dbReference type="Rhea" id="RHEA:14629"/>
        <dbReference type="ChEBI" id="CHEBI:30616"/>
        <dbReference type="ChEBI" id="CHEBI:44337"/>
        <dbReference type="ChEBI" id="CHEBI:57936"/>
        <dbReference type="ChEBI" id="CHEBI:456216"/>
        <dbReference type="EC" id="2.7.2.8"/>
    </reaction>
</comment>
<dbReference type="EC" id="2.7.2.8" evidence="9"/>
<reference evidence="11 12" key="1">
    <citation type="submission" date="2015-09" db="EMBL/GenBank/DDBJ databases">
        <title>Identification and resolution of microdiversity through metagenomic sequencing of parallel consortia.</title>
        <authorList>
            <person name="Nelson W.C."/>
            <person name="Romine M.F."/>
            <person name="Lindemann S.R."/>
        </authorList>
    </citation>
    <scope>NUCLEOTIDE SEQUENCE [LARGE SCALE GENOMIC DNA]</scope>
    <source>
        <strain evidence="11">HL-49</strain>
    </source>
</reference>
<keyword evidence="7 9" id="KW-0067">ATP-binding</keyword>
<comment type="subcellular location">
    <subcellularLocation>
        <location evidence="9">Cytoplasm</location>
    </subcellularLocation>
</comment>
<organism evidence="11 12">
    <name type="scientific">Algoriphagus marincola HL-49</name>
    <dbReference type="NCBI Taxonomy" id="1305737"/>
    <lineage>
        <taxon>Bacteria</taxon>
        <taxon>Pseudomonadati</taxon>
        <taxon>Bacteroidota</taxon>
        <taxon>Cytophagia</taxon>
        <taxon>Cytophagales</taxon>
        <taxon>Cyclobacteriaceae</taxon>
        <taxon>Algoriphagus</taxon>
    </lineage>
</organism>
<dbReference type="GO" id="GO:0005737">
    <property type="term" value="C:cytoplasm"/>
    <property type="evidence" value="ECO:0007669"/>
    <property type="project" value="UniProtKB-SubCell"/>
</dbReference>
<dbReference type="GO" id="GO:0005524">
    <property type="term" value="F:ATP binding"/>
    <property type="evidence" value="ECO:0007669"/>
    <property type="project" value="UniProtKB-UniRule"/>
</dbReference>
<dbReference type="InterPro" id="IPR004662">
    <property type="entry name" value="AcgluKinase_fam"/>
</dbReference>
<name>A0A0P8A3B6_9BACT</name>
<keyword evidence="5 9" id="KW-0547">Nucleotide-binding</keyword>